<evidence type="ECO:0000256" key="1">
    <source>
        <dbReference type="ARBA" id="ARBA00008522"/>
    </source>
</evidence>
<comment type="similarity">
    <text evidence="1 2">Belongs to the UPF0178 family.</text>
</comment>
<dbReference type="PANTHER" id="PTHR35146">
    <property type="entry name" value="UPF0178 PROTEIN YAII"/>
    <property type="match status" value="1"/>
</dbReference>
<dbReference type="InterPro" id="IPR003791">
    <property type="entry name" value="UPF0178"/>
</dbReference>
<dbReference type="NCBIfam" id="NF001095">
    <property type="entry name" value="PRK00124.1"/>
    <property type="match status" value="1"/>
</dbReference>
<organism evidence="3 4">
    <name type="scientific">Anaerovirgula multivorans</name>
    <dbReference type="NCBI Taxonomy" id="312168"/>
    <lineage>
        <taxon>Bacteria</taxon>
        <taxon>Bacillati</taxon>
        <taxon>Bacillota</taxon>
        <taxon>Clostridia</taxon>
        <taxon>Peptostreptococcales</taxon>
        <taxon>Natronincolaceae</taxon>
        <taxon>Anaerovirgula</taxon>
    </lineage>
</organism>
<protein>
    <recommendedName>
        <fullName evidence="2">UPF0178 protein SAMN05446037_1013116</fullName>
    </recommendedName>
</protein>
<gene>
    <name evidence="3" type="ORF">SAMN05446037_1013116</name>
</gene>
<dbReference type="HAMAP" id="MF_00489">
    <property type="entry name" value="UPF0178"/>
    <property type="match status" value="1"/>
</dbReference>
<dbReference type="Pfam" id="PF02639">
    <property type="entry name" value="DUF188"/>
    <property type="match status" value="1"/>
</dbReference>
<reference evidence="3 4" key="1">
    <citation type="submission" date="2017-06" db="EMBL/GenBank/DDBJ databases">
        <authorList>
            <person name="Kim H.J."/>
            <person name="Triplett B.A."/>
        </authorList>
    </citation>
    <scope>NUCLEOTIDE SEQUENCE [LARGE SCALE GENOMIC DNA]</scope>
    <source>
        <strain evidence="3 4">SCA</strain>
    </source>
</reference>
<evidence type="ECO:0000313" key="3">
    <source>
        <dbReference type="EMBL" id="SNS58643.1"/>
    </source>
</evidence>
<sequence>MSREMKILVDADGCPVKDIVLRVAKEHGIELIMVKNICHELYDDYATIMTADQGRDMADIMLINHTKEGDIIVTQDYGVAALALGKKAVVINQNGWLYTDDNIDELLMQRHLKQEMRRKHKKYTKIPKRSREDNLMFEKKFRELVLSRL</sequence>
<dbReference type="Proteomes" id="UP000198304">
    <property type="component" value="Unassembled WGS sequence"/>
</dbReference>
<keyword evidence="4" id="KW-1185">Reference proteome</keyword>
<evidence type="ECO:0000313" key="4">
    <source>
        <dbReference type="Proteomes" id="UP000198304"/>
    </source>
</evidence>
<proteinExistence type="inferred from homology"/>
<evidence type="ECO:0000256" key="2">
    <source>
        <dbReference type="HAMAP-Rule" id="MF_00489"/>
    </source>
</evidence>
<name>A0A239FQZ5_9FIRM</name>
<dbReference type="AlphaFoldDB" id="A0A239FQZ5"/>
<dbReference type="PANTHER" id="PTHR35146:SF1">
    <property type="entry name" value="UPF0178 PROTEIN YAII"/>
    <property type="match status" value="1"/>
</dbReference>
<accession>A0A239FQZ5</accession>
<dbReference type="EMBL" id="FZOJ01000013">
    <property type="protein sequence ID" value="SNS58643.1"/>
    <property type="molecule type" value="Genomic_DNA"/>
</dbReference>